<evidence type="ECO:0000256" key="1">
    <source>
        <dbReference type="ARBA" id="ARBA00004123"/>
    </source>
</evidence>
<accession>A0A316VGX2</accession>
<dbReference type="InterPro" id="IPR011262">
    <property type="entry name" value="DNA-dir_RNA_pol_insert"/>
</dbReference>
<dbReference type="Pfam" id="PF01193">
    <property type="entry name" value="RNA_pol_L"/>
    <property type="match status" value="1"/>
</dbReference>
<proteinExistence type="inferred from homology"/>
<dbReference type="InterPro" id="IPR036643">
    <property type="entry name" value="RNApol_insert_sf"/>
</dbReference>
<evidence type="ECO:0000313" key="8">
    <source>
        <dbReference type="EMBL" id="PWN35573.1"/>
    </source>
</evidence>
<comment type="subcellular location">
    <subcellularLocation>
        <location evidence="1">Nucleus</location>
    </subcellularLocation>
</comment>
<comment type="similarity">
    <text evidence="6">Belongs to the archaeal Rpo3/eukaryotic RPB3 RNA polymerase subunit family.</text>
</comment>
<reference evidence="8 9" key="1">
    <citation type="journal article" date="2018" name="Mol. Biol. Evol.">
        <title>Broad Genomic Sampling Reveals a Smut Pathogenic Ancestry of the Fungal Clade Ustilaginomycotina.</title>
        <authorList>
            <person name="Kijpornyongpan T."/>
            <person name="Mondo S.J."/>
            <person name="Barry K."/>
            <person name="Sandor L."/>
            <person name="Lee J."/>
            <person name="Lipzen A."/>
            <person name="Pangilinan J."/>
            <person name="LaButti K."/>
            <person name="Hainaut M."/>
            <person name="Henrissat B."/>
            <person name="Grigoriev I.V."/>
            <person name="Spatafora J.W."/>
            <person name="Aime M.C."/>
        </authorList>
    </citation>
    <scope>NUCLEOTIDE SEQUENCE [LARGE SCALE GENOMIC DNA]</scope>
    <source>
        <strain evidence="8 9">MCA 3882</strain>
    </source>
</reference>
<evidence type="ECO:0000256" key="2">
    <source>
        <dbReference type="ARBA" id="ARBA00022083"/>
    </source>
</evidence>
<dbReference type="STRING" id="1280837.A0A316VGX2"/>
<dbReference type="InterPro" id="IPR050518">
    <property type="entry name" value="Rpo3/RPB3_RNA_Pol_subunit"/>
</dbReference>
<dbReference type="GO" id="GO:0003899">
    <property type="term" value="F:DNA-directed RNA polymerase activity"/>
    <property type="evidence" value="ECO:0007669"/>
    <property type="project" value="InterPro"/>
</dbReference>
<dbReference type="SMART" id="SM00662">
    <property type="entry name" value="RPOLD"/>
    <property type="match status" value="1"/>
</dbReference>
<dbReference type="EMBL" id="KZ819603">
    <property type="protein sequence ID" value="PWN35573.1"/>
    <property type="molecule type" value="Genomic_DNA"/>
</dbReference>
<evidence type="ECO:0000259" key="7">
    <source>
        <dbReference type="SMART" id="SM00662"/>
    </source>
</evidence>
<dbReference type="InterPro" id="IPR001514">
    <property type="entry name" value="DNA-dir_RNA_pol_30-40kDasu_CS"/>
</dbReference>
<dbReference type="Pfam" id="PF01000">
    <property type="entry name" value="RNA_pol_A_bac"/>
    <property type="match status" value="1"/>
</dbReference>
<dbReference type="Gene3D" id="3.30.1360.10">
    <property type="entry name" value="RNA polymerase, RBP11-like subunit"/>
    <property type="match status" value="1"/>
</dbReference>
<dbReference type="SUPFAM" id="SSF56553">
    <property type="entry name" value="Insert subdomain of RNA polymerase alpha subunit"/>
    <property type="match status" value="1"/>
</dbReference>
<dbReference type="NCBIfam" id="NF001988">
    <property type="entry name" value="PRK00783.1"/>
    <property type="match status" value="1"/>
</dbReference>
<gene>
    <name evidence="8" type="ORF">FA14DRAFT_178942</name>
</gene>
<dbReference type="RefSeq" id="XP_025355875.1">
    <property type="nucleotide sequence ID" value="XM_025500888.1"/>
</dbReference>
<protein>
    <recommendedName>
        <fullName evidence="2">DNA-directed RNA polymerases I and III subunit RPAC1</fullName>
    </recommendedName>
</protein>
<keyword evidence="3" id="KW-0240">DNA-directed RNA polymerase</keyword>
<dbReference type="OrthoDB" id="270173at2759"/>
<dbReference type="HAMAP" id="MF_00320">
    <property type="entry name" value="RNApol_arch_Rpo3"/>
    <property type="match status" value="1"/>
</dbReference>
<keyword evidence="4" id="KW-0804">Transcription</keyword>
<dbReference type="InterPro" id="IPR036603">
    <property type="entry name" value="RBP11-like"/>
</dbReference>
<dbReference type="PANTHER" id="PTHR11800">
    <property type="entry name" value="DNA-DIRECTED RNA POLYMERASE"/>
    <property type="match status" value="1"/>
</dbReference>
<sequence>MVDKSRLVEVLPERVGSVSSPHFPHNLDDGQDYSWSLSSFKKTFKAHITRKSDWRIEFDLIGLDASIANAIRRVLLAEVPTVAIEQVFVFNNTSIIVDEVLSHRLGLVPIKVDPERIDERPEGVMPTDRNTLVFKLEVACNRISDDPNLDESEQIENLKVLSSALEWDPKGTQSEDFADDPPRPVQSDILLAKLRPGQAIKMELHCVKGVGKDHAKFSPVSTASYRLLPHIDIPDPSAIEPEHIEKFVSCFPPGVIGVRKHKETGRQEVYVKNARKDTVSREVLRYKEFEGKVSLGRIRDHFLFDIESSGVIPPQNLVPAAIKVLKEKIRAVRSGVERLEQQYAHIPQR</sequence>
<dbReference type="PROSITE" id="PS00446">
    <property type="entry name" value="RNA_POL_D_30KD"/>
    <property type="match status" value="1"/>
</dbReference>
<dbReference type="GO" id="GO:0005666">
    <property type="term" value="C:RNA polymerase III complex"/>
    <property type="evidence" value="ECO:0007669"/>
    <property type="project" value="TreeGrafter"/>
</dbReference>
<evidence type="ECO:0000256" key="3">
    <source>
        <dbReference type="ARBA" id="ARBA00022478"/>
    </source>
</evidence>
<feature type="domain" description="DNA-directed RNA polymerase RpoA/D/Rpb3-type" evidence="7">
    <location>
        <begin position="55"/>
        <end position="335"/>
    </location>
</feature>
<dbReference type="InParanoid" id="A0A316VGX2"/>
<keyword evidence="5" id="KW-0539">Nucleus</keyword>
<dbReference type="Proteomes" id="UP000245771">
    <property type="component" value="Unassembled WGS sequence"/>
</dbReference>
<evidence type="ECO:0000256" key="6">
    <source>
        <dbReference type="ARBA" id="ARBA00025804"/>
    </source>
</evidence>
<dbReference type="GeneID" id="37022669"/>
<organism evidence="8 9">
    <name type="scientific">Meira miltonrushii</name>
    <dbReference type="NCBI Taxonomy" id="1280837"/>
    <lineage>
        <taxon>Eukaryota</taxon>
        <taxon>Fungi</taxon>
        <taxon>Dikarya</taxon>
        <taxon>Basidiomycota</taxon>
        <taxon>Ustilaginomycotina</taxon>
        <taxon>Exobasidiomycetes</taxon>
        <taxon>Exobasidiales</taxon>
        <taxon>Brachybasidiaceae</taxon>
        <taxon>Meira</taxon>
    </lineage>
</organism>
<dbReference type="GO" id="GO:0003677">
    <property type="term" value="F:DNA binding"/>
    <property type="evidence" value="ECO:0007669"/>
    <property type="project" value="InterPro"/>
</dbReference>
<dbReference type="AlphaFoldDB" id="A0A316VGX2"/>
<dbReference type="CDD" id="cd07032">
    <property type="entry name" value="RNAP_I_II_AC40"/>
    <property type="match status" value="1"/>
</dbReference>
<dbReference type="GO" id="GO:0055029">
    <property type="term" value="C:nuclear DNA-directed RNA polymerase complex"/>
    <property type="evidence" value="ECO:0007669"/>
    <property type="project" value="UniProtKB-ARBA"/>
</dbReference>
<dbReference type="SUPFAM" id="SSF55257">
    <property type="entry name" value="RBP11-like subunits of RNA polymerase"/>
    <property type="match status" value="1"/>
</dbReference>
<dbReference type="Gene3D" id="2.170.120.12">
    <property type="entry name" value="DNA-directed RNA polymerase, insert domain"/>
    <property type="match status" value="1"/>
</dbReference>
<dbReference type="FunCoup" id="A0A316VGX2">
    <property type="interactions" value="410"/>
</dbReference>
<dbReference type="InterPro" id="IPR033901">
    <property type="entry name" value="RNAPI/III_AC40"/>
</dbReference>
<dbReference type="GO" id="GO:0005736">
    <property type="term" value="C:RNA polymerase I complex"/>
    <property type="evidence" value="ECO:0007669"/>
    <property type="project" value="TreeGrafter"/>
</dbReference>
<dbReference type="InterPro" id="IPR022842">
    <property type="entry name" value="RNAP_Rpo3/Rpb3/RPAC1"/>
</dbReference>
<dbReference type="PANTHER" id="PTHR11800:SF13">
    <property type="entry name" value="DNA-DIRECTED RNA POLYMERASES I AND III SUBUNIT RPAC1"/>
    <property type="match status" value="1"/>
</dbReference>
<evidence type="ECO:0000256" key="4">
    <source>
        <dbReference type="ARBA" id="ARBA00023163"/>
    </source>
</evidence>
<dbReference type="GO" id="GO:0006351">
    <property type="term" value="P:DNA-templated transcription"/>
    <property type="evidence" value="ECO:0007669"/>
    <property type="project" value="InterPro"/>
</dbReference>
<name>A0A316VGX2_9BASI</name>
<dbReference type="InterPro" id="IPR011263">
    <property type="entry name" value="DNA-dir_RNA_pol_RpoA/D/Rpb3"/>
</dbReference>
<keyword evidence="9" id="KW-1185">Reference proteome</keyword>
<evidence type="ECO:0000313" key="9">
    <source>
        <dbReference type="Proteomes" id="UP000245771"/>
    </source>
</evidence>
<dbReference type="GO" id="GO:0046983">
    <property type="term" value="F:protein dimerization activity"/>
    <property type="evidence" value="ECO:0007669"/>
    <property type="project" value="InterPro"/>
</dbReference>
<dbReference type="FunFam" id="2.170.120.12:FF:000003">
    <property type="entry name" value="Dna-directed rna polymerases i and iii subunit"/>
    <property type="match status" value="1"/>
</dbReference>
<evidence type="ECO:0000256" key="5">
    <source>
        <dbReference type="ARBA" id="ARBA00023242"/>
    </source>
</evidence>